<name>U2MHV7_9BACT</name>
<comment type="caution">
    <text evidence="2">The sequence shown here is derived from an EMBL/GenBank/DDBJ whole genome shotgun (WGS) entry which is preliminary data.</text>
</comment>
<protein>
    <submittedName>
        <fullName evidence="2">PD-(D/E)XK nuclease family protein</fullName>
    </submittedName>
</protein>
<reference evidence="2 3" key="1">
    <citation type="submission" date="2013-08" db="EMBL/GenBank/DDBJ databases">
        <authorList>
            <person name="Durkin A.S."/>
            <person name="Haft D.R."/>
            <person name="McCorrison J."/>
            <person name="Torralba M."/>
            <person name="Gillis M."/>
            <person name="Haft D.H."/>
            <person name="Methe B."/>
            <person name="Sutton G."/>
            <person name="Nelson K.E."/>
        </authorList>
    </citation>
    <scope>NUCLEOTIDE SEQUENCE [LARGE SCALE GENOMIC DNA]</scope>
    <source>
        <strain evidence="2 3">F0068</strain>
    </source>
</reference>
<evidence type="ECO:0000313" key="2">
    <source>
        <dbReference type="EMBL" id="ERK01245.1"/>
    </source>
</evidence>
<dbReference type="InterPro" id="IPR038726">
    <property type="entry name" value="PDDEXK_AddAB-type"/>
</dbReference>
<dbReference type="SUPFAM" id="SSF52540">
    <property type="entry name" value="P-loop containing nucleoside triphosphate hydrolases"/>
    <property type="match status" value="1"/>
</dbReference>
<dbReference type="Gene3D" id="1.10.486.10">
    <property type="entry name" value="PCRA, domain 4"/>
    <property type="match status" value="1"/>
</dbReference>
<keyword evidence="3" id="KW-1185">Reference proteome</keyword>
<dbReference type="InterPro" id="IPR027417">
    <property type="entry name" value="P-loop_NTPase"/>
</dbReference>
<dbReference type="SUPFAM" id="SSF52980">
    <property type="entry name" value="Restriction endonuclease-like"/>
    <property type="match status" value="1"/>
</dbReference>
<dbReference type="InterPro" id="IPR011604">
    <property type="entry name" value="PDDEXK-like_dom_sf"/>
</dbReference>
<dbReference type="EMBL" id="AWET01000030">
    <property type="protein sequence ID" value="ERK01245.1"/>
    <property type="molecule type" value="Genomic_DNA"/>
</dbReference>
<proteinExistence type="predicted"/>
<accession>U2MHV7</accession>
<organism evidence="2 3">
    <name type="scientific">Hoylesella pleuritidis F0068</name>
    <dbReference type="NCBI Taxonomy" id="1081904"/>
    <lineage>
        <taxon>Bacteria</taxon>
        <taxon>Pseudomonadati</taxon>
        <taxon>Bacteroidota</taxon>
        <taxon>Bacteroidia</taxon>
        <taxon>Bacteroidales</taxon>
        <taxon>Prevotellaceae</taxon>
        <taxon>Hoylesella</taxon>
    </lineage>
</organism>
<dbReference type="InterPro" id="IPR011335">
    <property type="entry name" value="Restrct_endonuc-II-like"/>
</dbReference>
<gene>
    <name evidence="2" type="ORF">HMPREF1218_2070</name>
</gene>
<dbReference type="AlphaFoldDB" id="U2MHV7"/>
<dbReference type="PATRIC" id="fig|1081904.3.peg.1308"/>
<dbReference type="Gene3D" id="3.40.50.300">
    <property type="entry name" value="P-loop containing nucleotide triphosphate hydrolases"/>
    <property type="match status" value="1"/>
</dbReference>
<evidence type="ECO:0000313" key="3">
    <source>
        <dbReference type="Proteomes" id="UP000016600"/>
    </source>
</evidence>
<evidence type="ECO:0000259" key="1">
    <source>
        <dbReference type="Pfam" id="PF12705"/>
    </source>
</evidence>
<sequence length="958" mass="111020">MKTFLEFVAQDLIEKYGTDLSRIAVVFPNKRASLFLNEHLARIANKPIWSPSYITISELYRQHSSLMIGDPIKLICDLYKTFIQCTGSDESLDHFYGWGQLLLNDFDDIDKNLADAEKIFTNLRDIHEFDDISYLSDEQKEILKKFFSNFSDNHNSELKKRFLNLWSHFDNIYNSFNKRLEEQGLTYEGALYRKVVTDETIKFRYETYIFIGFNALQRVDQSLFTRLKKAGKAKFYWDFDNYYMSDSALNEAGHFVRQYLSTFPNELDRTDKNIYANLQKPKNITYISATTENIQARYISDWLRQNGRITADRRTAIVLCDESLLQTVIHCLPPEVTKVNITMGYPLSQSPISSLISQLIALQTAGHPDRSDRYRLHYVNAVLRHPYARYISPKYAKVLSELNSHKRYYPNRSELAVDEGLSTLFEELESCSVSEQNLRLSQWILNLLKRIGQNAKDEVDPLFQESLFRMYTLMNRLSDLIEAGDLVVDLITYQRLINQLIKSTSIPFHGEPAVGIQIMGVLETRNLDFEHILVLSCNEGNMPKGVNDSSFIPYSIRKAFDLTTIDHKVAIYAYYFHSLLQRATDVTLLYNSATEDGHSGEMSRFMLQLMVESGQDIHREALQAGQIPLVLQSKVIAKDDNVMAILRSFDKISPTAINRYIRCQLLFYYNMIAGIKEPDDTENDDLIDNRIFGNIFHRASELIYSRFMNRNYSIHTADIDAILKHSELLDSIVDQAFREELFKADRQGFRPEYNGLQLINREVIISYLHQLLEIDRRLTPFAIKALEQEVYTTVKFDSGNEQLSLKVGGFIDRMDYIDQQPDGERIRVIDYKTGNLPSKATTTIEEIFEGKELRAKHTDYFLQTILYSLIVKKSSEWNPEGLPVSPALLFIQHAKGENYDPTLLLGKEKIIDADRYRNEFEAQLQTLLGEIYNQDVSFSPTEDKSKCETCPYKRLCRS</sequence>
<feature type="domain" description="PD-(D/E)XK endonuclease-like" evidence="1">
    <location>
        <begin position="652"/>
        <end position="957"/>
    </location>
</feature>
<dbReference type="Pfam" id="PF12705">
    <property type="entry name" value="PDDEXK_1"/>
    <property type="match status" value="1"/>
</dbReference>
<dbReference type="Gene3D" id="3.90.320.10">
    <property type="match status" value="1"/>
</dbReference>
<dbReference type="Proteomes" id="UP000016600">
    <property type="component" value="Unassembled WGS sequence"/>
</dbReference>
<dbReference type="RefSeq" id="WP_021583948.1">
    <property type="nucleotide sequence ID" value="NZ_AWET01000030.1"/>
</dbReference>